<accession>A0A0J9ERC2</accession>
<dbReference type="EMBL" id="GG749487">
    <property type="protein sequence ID" value="KMW68572.1"/>
    <property type="molecule type" value="Genomic_DNA"/>
</dbReference>
<evidence type="ECO:0000256" key="1">
    <source>
        <dbReference type="SAM" id="MobiDB-lite"/>
    </source>
</evidence>
<reference evidence="2" key="1">
    <citation type="submission" date="2010-03" db="EMBL/GenBank/DDBJ databases">
        <title>Annotation of Blastomyces dermatitidis strain ATCC 18188.</title>
        <authorList>
            <consortium name="The Broad Institute Genome Sequencing Platform"/>
            <consortium name="Broad Institute Genome Sequencing Center for Infectious Disease."/>
            <person name="Cuomo C."/>
            <person name="Klein B."/>
            <person name="Sullivan T."/>
            <person name="Heitman J."/>
            <person name="Young S."/>
            <person name="Zeng Q."/>
            <person name="Gargeya S."/>
            <person name="Alvarado L."/>
            <person name="Berlin A.M."/>
            <person name="Chapman S.B."/>
            <person name="Chen Z."/>
            <person name="Freedman E."/>
            <person name="Gellesch M."/>
            <person name="Goldberg J."/>
            <person name="Griggs A."/>
            <person name="Gujja S."/>
            <person name="Heilman E."/>
            <person name="Heiman D."/>
            <person name="Howarth C."/>
            <person name="Mehta T."/>
            <person name="Neiman D."/>
            <person name="Pearson M."/>
            <person name="Roberts A."/>
            <person name="Saif S."/>
            <person name="Shea T."/>
            <person name="Shenoy N."/>
            <person name="Sisk P."/>
            <person name="Stolte C."/>
            <person name="Sykes S."/>
            <person name="White J."/>
            <person name="Yandava C."/>
            <person name="Haas B."/>
            <person name="Nusbaum C."/>
            <person name="Birren B."/>
        </authorList>
    </citation>
    <scope>NUCLEOTIDE SEQUENCE</scope>
    <source>
        <strain evidence="2">ATCC 18188</strain>
    </source>
</reference>
<feature type="region of interest" description="Disordered" evidence="1">
    <location>
        <begin position="1"/>
        <end position="29"/>
    </location>
</feature>
<proteinExistence type="predicted"/>
<dbReference type="AlphaFoldDB" id="A0A0J9ERC2"/>
<evidence type="ECO:0000313" key="2">
    <source>
        <dbReference type="EMBL" id="KMW68572.1"/>
    </source>
</evidence>
<feature type="compositionally biased region" description="Basic and acidic residues" evidence="1">
    <location>
        <begin position="1"/>
        <end position="21"/>
    </location>
</feature>
<name>A0A0J9ERC2_AJEDA</name>
<protein>
    <submittedName>
        <fullName evidence="2">Uncharacterized protein</fullName>
    </submittedName>
</protein>
<organism evidence="2">
    <name type="scientific">Ajellomyces dermatitidis (strain ATCC 18188 / CBS 674.68)</name>
    <name type="common">Blastomyces dermatitidis</name>
    <dbReference type="NCBI Taxonomy" id="653446"/>
    <lineage>
        <taxon>Eukaryota</taxon>
        <taxon>Fungi</taxon>
        <taxon>Dikarya</taxon>
        <taxon>Ascomycota</taxon>
        <taxon>Pezizomycotina</taxon>
        <taxon>Eurotiomycetes</taxon>
        <taxon>Eurotiomycetidae</taxon>
        <taxon>Onygenales</taxon>
        <taxon>Ajellomycetaceae</taxon>
        <taxon>Blastomyces</taxon>
    </lineage>
</organism>
<sequence length="90" mass="9967">MMMREAGDRSDTDTPASRRDNISLQDTATTTMAAREAGEGVAMKVMLPRLIDTVTFNLAFLTVMKAAAASQRCLLLTRKYQNKLLIISQE</sequence>
<gene>
    <name evidence="2" type="ORF">BDDG_12897</name>
</gene>
<dbReference type="Proteomes" id="UP000007802">
    <property type="component" value="Unassembled WGS sequence"/>
</dbReference>